<keyword evidence="1" id="KW-0732">Signal</keyword>
<feature type="signal peptide" evidence="1">
    <location>
        <begin position="1"/>
        <end position="19"/>
    </location>
</feature>
<feature type="chain" id="PRO_5047321954" evidence="1">
    <location>
        <begin position="20"/>
        <end position="262"/>
    </location>
</feature>
<organism evidence="2 3">
    <name type="scientific">Mycena chlorophos</name>
    <name type="common">Agaric fungus</name>
    <name type="synonym">Agaricus chlorophos</name>
    <dbReference type="NCBI Taxonomy" id="658473"/>
    <lineage>
        <taxon>Eukaryota</taxon>
        <taxon>Fungi</taxon>
        <taxon>Dikarya</taxon>
        <taxon>Basidiomycota</taxon>
        <taxon>Agaricomycotina</taxon>
        <taxon>Agaricomycetes</taxon>
        <taxon>Agaricomycetidae</taxon>
        <taxon>Agaricales</taxon>
        <taxon>Marasmiineae</taxon>
        <taxon>Mycenaceae</taxon>
        <taxon>Mycena</taxon>
    </lineage>
</organism>
<sequence>MFFSKIVLLAGVVAHGVLAMPSDIESRTAPFTVQQQAMISVAGNITSTCVALEGVADKLSAVSGDALVAQTVAAVKEIIDCINPVSGQLIPSVGILGGILGGVLGNLGNLNDNGLLGGCIIGTPGLLGGLTGCGLPDLLGGLAGCSDIIGALGPAGSLLGQLGNLNNILNGSLLAGLLGPGGDQVAQLVSANTQILNSLKELRDAVEPSCGCGDALVAELVALLNETVTLLLQLLNLGSTGCATTDVVTVVNQLLAASGLNF</sequence>
<proteinExistence type="predicted"/>
<evidence type="ECO:0000313" key="3">
    <source>
        <dbReference type="Proteomes" id="UP000815677"/>
    </source>
</evidence>
<keyword evidence="3" id="KW-1185">Reference proteome</keyword>
<accession>A0ABQ0LEQ5</accession>
<evidence type="ECO:0000256" key="1">
    <source>
        <dbReference type="SAM" id="SignalP"/>
    </source>
</evidence>
<name>A0ABQ0LEQ5_MYCCL</name>
<dbReference type="Proteomes" id="UP000815677">
    <property type="component" value="Unassembled WGS sequence"/>
</dbReference>
<evidence type="ECO:0000313" key="2">
    <source>
        <dbReference type="EMBL" id="GAT49512.1"/>
    </source>
</evidence>
<protein>
    <submittedName>
        <fullName evidence="2">Uncharacterized protein</fullName>
    </submittedName>
</protein>
<gene>
    <name evidence="2" type="ORF">MCHLO_06821</name>
</gene>
<reference evidence="2" key="1">
    <citation type="submission" date="2014-09" db="EMBL/GenBank/DDBJ databases">
        <title>Genome sequence of the luminous mushroom Mycena chlorophos for searching fungal bioluminescence genes.</title>
        <authorList>
            <person name="Tanaka Y."/>
            <person name="Kasuga D."/>
            <person name="Oba Y."/>
            <person name="Hase S."/>
            <person name="Sato K."/>
            <person name="Oba Y."/>
            <person name="Sakakibara Y."/>
        </authorList>
    </citation>
    <scope>NUCLEOTIDE SEQUENCE</scope>
</reference>
<dbReference type="EMBL" id="DF845560">
    <property type="protein sequence ID" value="GAT49512.1"/>
    <property type="molecule type" value="Genomic_DNA"/>
</dbReference>